<sequence length="111" mass="12484">MLDKNLEARTELTSMSYAAEVFLRMLNLYRGSYYKLRNAGPILSDEEQIPRAELRAALDYLQESGYIAARTVKDHTPAHVSDLPLEDMECKLLPAGVQLLGGHIKDPLVRP</sequence>
<gene>
    <name evidence="1" type="ORF">FYJ76_14230</name>
</gene>
<organism evidence="1 2">
    <name type="scientific">Ruthenibacterium lactatiformans</name>
    <dbReference type="NCBI Taxonomy" id="1550024"/>
    <lineage>
        <taxon>Bacteria</taxon>
        <taxon>Bacillati</taxon>
        <taxon>Bacillota</taxon>
        <taxon>Clostridia</taxon>
        <taxon>Eubacteriales</taxon>
        <taxon>Oscillospiraceae</taxon>
        <taxon>Ruthenibacterium</taxon>
    </lineage>
</organism>
<dbReference type="Proteomes" id="UP000431913">
    <property type="component" value="Unassembled WGS sequence"/>
</dbReference>
<dbReference type="AlphaFoldDB" id="A0A6I2UAB7"/>
<dbReference type="EMBL" id="VUNJ01000019">
    <property type="protein sequence ID" value="MST93074.1"/>
    <property type="molecule type" value="Genomic_DNA"/>
</dbReference>
<reference evidence="1 2" key="1">
    <citation type="submission" date="2019-08" db="EMBL/GenBank/DDBJ databases">
        <title>In-depth cultivation of the pig gut microbiome towards novel bacterial diversity and tailored functional studies.</title>
        <authorList>
            <person name="Wylensek D."/>
            <person name="Hitch T.C.A."/>
            <person name="Clavel T."/>
        </authorList>
    </citation>
    <scope>NUCLEOTIDE SEQUENCE [LARGE SCALE GENOMIC DNA]</scope>
    <source>
        <strain evidence="1 2">WCA3-601-WT-6J</strain>
    </source>
</reference>
<dbReference type="RefSeq" id="WP_119980877.1">
    <property type="nucleotide sequence ID" value="NZ_CAOJUJ010000024.1"/>
</dbReference>
<name>A0A6I2UAB7_9FIRM</name>
<comment type="caution">
    <text evidence="1">The sequence shown here is derived from an EMBL/GenBank/DDBJ whole genome shotgun (WGS) entry which is preliminary data.</text>
</comment>
<evidence type="ECO:0000313" key="2">
    <source>
        <dbReference type="Proteomes" id="UP000431913"/>
    </source>
</evidence>
<proteinExistence type="predicted"/>
<accession>A0A6I2UAB7</accession>
<protein>
    <submittedName>
        <fullName evidence="1">Uncharacterized protein</fullName>
    </submittedName>
</protein>
<evidence type="ECO:0000313" key="1">
    <source>
        <dbReference type="EMBL" id="MST93074.1"/>
    </source>
</evidence>